<keyword evidence="2" id="KW-0238">DNA-binding</keyword>
<dbReference type="Pfam" id="PF12833">
    <property type="entry name" value="HTH_18"/>
    <property type="match status" value="1"/>
</dbReference>
<keyword evidence="1" id="KW-0805">Transcription regulation</keyword>
<dbReference type="Gene3D" id="1.10.10.60">
    <property type="entry name" value="Homeodomain-like"/>
    <property type="match status" value="2"/>
</dbReference>
<dbReference type="PROSITE" id="PS01124">
    <property type="entry name" value="HTH_ARAC_FAMILY_2"/>
    <property type="match status" value="1"/>
</dbReference>
<keyword evidence="6" id="KW-1185">Reference proteome</keyword>
<comment type="caution">
    <text evidence="5">The sequence shown here is derived from an EMBL/GenBank/DDBJ whole genome shotgun (WGS) entry which is preliminary data.</text>
</comment>
<dbReference type="InterPro" id="IPR050959">
    <property type="entry name" value="MarA-like"/>
</dbReference>
<dbReference type="InterPro" id="IPR029442">
    <property type="entry name" value="GyrI-like"/>
</dbReference>
<dbReference type="InterPro" id="IPR010499">
    <property type="entry name" value="AraC_E-bd"/>
</dbReference>
<dbReference type="PANTHER" id="PTHR47504">
    <property type="entry name" value="RIGHT ORIGIN-BINDING PROTEIN"/>
    <property type="match status" value="1"/>
</dbReference>
<name>A0ABU5ZXP6_9FLAO</name>
<protein>
    <submittedName>
        <fullName evidence="5">GyrI-like domain-containing protein</fullName>
    </submittedName>
</protein>
<dbReference type="RefSeq" id="WP_324180702.1">
    <property type="nucleotide sequence ID" value="NZ_BAABAW010000006.1"/>
</dbReference>
<dbReference type="Gene3D" id="3.20.80.10">
    <property type="entry name" value="Regulatory factor, effector binding domain"/>
    <property type="match status" value="1"/>
</dbReference>
<dbReference type="EMBL" id="JAYKLX010000006">
    <property type="protein sequence ID" value="MEB3346675.1"/>
    <property type="molecule type" value="Genomic_DNA"/>
</dbReference>
<dbReference type="SMART" id="SM00342">
    <property type="entry name" value="HTH_ARAC"/>
    <property type="match status" value="1"/>
</dbReference>
<evidence type="ECO:0000259" key="4">
    <source>
        <dbReference type="PROSITE" id="PS01124"/>
    </source>
</evidence>
<dbReference type="Proteomes" id="UP001327027">
    <property type="component" value="Unassembled WGS sequence"/>
</dbReference>
<proteinExistence type="predicted"/>
<evidence type="ECO:0000313" key="5">
    <source>
        <dbReference type="EMBL" id="MEB3346675.1"/>
    </source>
</evidence>
<dbReference type="SUPFAM" id="SSF55136">
    <property type="entry name" value="Probable bacterial effector-binding domain"/>
    <property type="match status" value="1"/>
</dbReference>
<keyword evidence="3" id="KW-0804">Transcription</keyword>
<dbReference type="SMART" id="SM00871">
    <property type="entry name" value="AraC_E_bind"/>
    <property type="match status" value="1"/>
</dbReference>
<reference evidence="5 6" key="1">
    <citation type="journal article" date="2013" name="Int. J. Syst. Evol. Microbiol.">
        <title>Aquimarina gracilis sp. nov., isolated from the gut microflora of a mussel, Mytilus coruscus, and emended description of Aquimarina spongiae.</title>
        <authorList>
            <person name="Park S.C."/>
            <person name="Choe H.N."/>
            <person name="Baik K.S."/>
            <person name="Seong C.N."/>
        </authorList>
    </citation>
    <scope>NUCLEOTIDE SEQUENCE [LARGE SCALE GENOMIC DNA]</scope>
    <source>
        <strain evidence="5 6">PSC32</strain>
    </source>
</reference>
<dbReference type="PANTHER" id="PTHR47504:SF5">
    <property type="entry name" value="RIGHT ORIGIN-BINDING PROTEIN"/>
    <property type="match status" value="1"/>
</dbReference>
<dbReference type="InterPro" id="IPR009057">
    <property type="entry name" value="Homeodomain-like_sf"/>
</dbReference>
<dbReference type="InterPro" id="IPR018060">
    <property type="entry name" value="HTH_AraC"/>
</dbReference>
<organism evidence="5 6">
    <name type="scientific">Aquimarina gracilis</name>
    <dbReference type="NCBI Taxonomy" id="874422"/>
    <lineage>
        <taxon>Bacteria</taxon>
        <taxon>Pseudomonadati</taxon>
        <taxon>Bacteroidota</taxon>
        <taxon>Flavobacteriia</taxon>
        <taxon>Flavobacteriales</taxon>
        <taxon>Flavobacteriaceae</taxon>
        <taxon>Aquimarina</taxon>
    </lineage>
</organism>
<dbReference type="PROSITE" id="PS00041">
    <property type="entry name" value="HTH_ARAC_FAMILY_1"/>
    <property type="match status" value="1"/>
</dbReference>
<gene>
    <name evidence="5" type="ORF">U6A24_14445</name>
</gene>
<evidence type="ECO:0000256" key="2">
    <source>
        <dbReference type="ARBA" id="ARBA00023125"/>
    </source>
</evidence>
<dbReference type="SUPFAM" id="SSF46689">
    <property type="entry name" value="Homeodomain-like"/>
    <property type="match status" value="2"/>
</dbReference>
<sequence length="297" mass="34832">MSKSTTNSYSDRISKAIVFIEENLTNTLTLDNIAQVACYSKYHFLRIFTEITGETVLDYVRKRRVSESANDLLLTQKPIIEIAIHYRFDSQQAYTRAFKSVFEVSPGKYRKKGHRLVSFEKYTLSPNDINRLQTEFTTMIPSIINSKEKKLIGLKDEMSLSHDKTTQMWQEFMPRRHEIKSNKDTGYYSIQVHNKNITLENFTKDVIFEKWAAVEVEDFNEIPKKMFPYTLPEGKYAVFIHKGTVHTFQKTMDHIMGIWLPDSGYKLDTRDIFTVMGEKYHGPFHPKSEEEVWIPII</sequence>
<evidence type="ECO:0000256" key="3">
    <source>
        <dbReference type="ARBA" id="ARBA00023163"/>
    </source>
</evidence>
<dbReference type="Pfam" id="PF06445">
    <property type="entry name" value="GyrI-like"/>
    <property type="match status" value="1"/>
</dbReference>
<evidence type="ECO:0000256" key="1">
    <source>
        <dbReference type="ARBA" id="ARBA00023015"/>
    </source>
</evidence>
<dbReference type="InterPro" id="IPR018062">
    <property type="entry name" value="HTH_AraC-typ_CS"/>
</dbReference>
<dbReference type="InterPro" id="IPR011256">
    <property type="entry name" value="Reg_factor_effector_dom_sf"/>
</dbReference>
<accession>A0ABU5ZXP6</accession>
<evidence type="ECO:0000313" key="6">
    <source>
        <dbReference type="Proteomes" id="UP001327027"/>
    </source>
</evidence>
<feature type="domain" description="HTH araC/xylS-type" evidence="4">
    <location>
        <begin position="14"/>
        <end position="112"/>
    </location>
</feature>